<keyword evidence="3" id="KW-1185">Reference proteome</keyword>
<name>A0A0B5F1P0_STRA4</name>
<protein>
    <submittedName>
        <fullName evidence="2">Uncharacterized protein</fullName>
    </submittedName>
</protein>
<accession>A0A0B5F1P0</accession>
<evidence type="ECO:0000313" key="2">
    <source>
        <dbReference type="EMBL" id="AJE85505.1"/>
    </source>
</evidence>
<evidence type="ECO:0000313" key="3">
    <source>
        <dbReference type="Proteomes" id="UP000031523"/>
    </source>
</evidence>
<dbReference type="EMBL" id="CP010519">
    <property type="protein sequence ID" value="AJE85505.1"/>
    <property type="molecule type" value="Genomic_DNA"/>
</dbReference>
<reference evidence="2 3" key="1">
    <citation type="submission" date="2015-01" db="EMBL/GenBank/DDBJ databases">
        <title>Enhanced salinomycin production by adjusting the supply of polyketide extender units in Streptomyce albus DSM 41398.</title>
        <authorList>
            <person name="Lu C."/>
        </authorList>
    </citation>
    <scope>NUCLEOTIDE SEQUENCE [LARGE SCALE GENOMIC DNA]</scope>
    <source>
        <strain evidence="3">ATCC 21838 / DSM 41398 / FERM P-419 / JCM 4703 / NBRC 107858</strain>
    </source>
</reference>
<proteinExistence type="predicted"/>
<evidence type="ECO:0000256" key="1">
    <source>
        <dbReference type="SAM" id="MobiDB-lite"/>
    </source>
</evidence>
<sequence length="40" mass="4198">MPPAGVFRTARRRAGPEAYPGPSAAQGGRHRRPRTGGPLS</sequence>
<dbReference type="AlphaFoldDB" id="A0A0B5F1P0"/>
<dbReference type="KEGG" id="sals:SLNWT_5129"/>
<dbReference type="Proteomes" id="UP000031523">
    <property type="component" value="Chromosome"/>
</dbReference>
<gene>
    <name evidence="2" type="ORF">SLNWT_5129</name>
</gene>
<organism evidence="2 3">
    <name type="scientific">Streptomyces albus (strain ATCC 21838 / DSM 41398 / FERM P-419 / JCM 4703 / NBRC 107858)</name>
    <dbReference type="NCBI Taxonomy" id="1081613"/>
    <lineage>
        <taxon>Bacteria</taxon>
        <taxon>Bacillati</taxon>
        <taxon>Actinomycetota</taxon>
        <taxon>Actinomycetes</taxon>
        <taxon>Kitasatosporales</taxon>
        <taxon>Streptomycetaceae</taxon>
        <taxon>Streptomyces</taxon>
    </lineage>
</organism>
<feature type="region of interest" description="Disordered" evidence="1">
    <location>
        <begin position="1"/>
        <end position="40"/>
    </location>
</feature>